<keyword evidence="7 11" id="KW-1133">Transmembrane helix</keyword>
<evidence type="ECO:0000256" key="12">
    <source>
        <dbReference type="RuleBase" id="RU000483"/>
    </source>
</evidence>
<dbReference type="GO" id="GO:0005886">
    <property type="term" value="C:plasma membrane"/>
    <property type="evidence" value="ECO:0007669"/>
    <property type="project" value="UniProtKB-SubCell"/>
</dbReference>
<dbReference type="HAMAP" id="MF_01393">
    <property type="entry name" value="ATP_synth_a_bact"/>
    <property type="match status" value="1"/>
</dbReference>
<keyword evidence="9 11" id="KW-0472">Membrane</keyword>
<protein>
    <recommendedName>
        <fullName evidence="11 12">ATP synthase subunit a</fullName>
    </recommendedName>
    <alternativeName>
        <fullName evidence="11">ATP synthase F0 sector subunit a</fullName>
    </alternativeName>
    <alternativeName>
        <fullName evidence="11">F-ATPase subunit 6</fullName>
    </alternativeName>
</protein>
<dbReference type="NCBIfam" id="TIGR03306">
    <property type="entry name" value="altF1_A"/>
    <property type="match status" value="1"/>
</dbReference>
<dbReference type="NCBIfam" id="TIGR01131">
    <property type="entry name" value="ATP_synt_6_or_A"/>
    <property type="match status" value="1"/>
</dbReference>
<dbReference type="NCBIfam" id="NF004481">
    <property type="entry name" value="PRK05815.2-3"/>
    <property type="match status" value="1"/>
</dbReference>
<evidence type="ECO:0000256" key="5">
    <source>
        <dbReference type="ARBA" id="ARBA00022692"/>
    </source>
</evidence>
<feature type="transmembrane region" description="Helical" evidence="11">
    <location>
        <begin position="20"/>
        <end position="40"/>
    </location>
</feature>
<dbReference type="PRINTS" id="PR00123">
    <property type="entry name" value="ATPASEA"/>
</dbReference>
<evidence type="ECO:0000256" key="4">
    <source>
        <dbReference type="ARBA" id="ARBA00022547"/>
    </source>
</evidence>
<dbReference type="GO" id="GO:0046933">
    <property type="term" value="F:proton-transporting ATP synthase activity, rotational mechanism"/>
    <property type="evidence" value="ECO:0007669"/>
    <property type="project" value="UniProtKB-UniRule"/>
</dbReference>
<dbReference type="EMBL" id="JAALLT010000002">
    <property type="protein sequence ID" value="NGP76570.1"/>
    <property type="molecule type" value="Genomic_DNA"/>
</dbReference>
<dbReference type="SUPFAM" id="SSF81336">
    <property type="entry name" value="F1F0 ATP synthase subunit A"/>
    <property type="match status" value="1"/>
</dbReference>
<evidence type="ECO:0000256" key="7">
    <source>
        <dbReference type="ARBA" id="ARBA00022989"/>
    </source>
</evidence>
<dbReference type="RefSeq" id="WP_165141027.1">
    <property type="nucleotide sequence ID" value="NZ_JAALLT010000002.1"/>
</dbReference>
<keyword evidence="6 11" id="KW-0375">Hydrogen ion transport</keyword>
<reference evidence="13 14" key="1">
    <citation type="submission" date="2020-02" db="EMBL/GenBank/DDBJ databases">
        <title>Balneolaceae bacterium YR4-1, complete genome.</title>
        <authorList>
            <person name="Li Y."/>
            <person name="Wu S."/>
        </authorList>
    </citation>
    <scope>NUCLEOTIDE SEQUENCE [LARGE SCALE GENOMIC DNA]</scope>
    <source>
        <strain evidence="13 14">YR4-1</strain>
    </source>
</reference>
<keyword evidence="8 11" id="KW-0406">Ion transport</keyword>
<comment type="similarity">
    <text evidence="2 11 12">Belongs to the ATPase A chain family.</text>
</comment>
<keyword evidence="4 11" id="KW-0138">CF(0)</keyword>
<dbReference type="GO" id="GO:0045259">
    <property type="term" value="C:proton-transporting ATP synthase complex"/>
    <property type="evidence" value="ECO:0007669"/>
    <property type="project" value="UniProtKB-KW"/>
</dbReference>
<feature type="transmembrane region" description="Helical" evidence="11">
    <location>
        <begin position="165"/>
        <end position="187"/>
    </location>
</feature>
<keyword evidence="5 11" id="KW-0812">Transmembrane</keyword>
<dbReference type="CDD" id="cd00310">
    <property type="entry name" value="ATP-synt_Fo_a_6"/>
    <property type="match status" value="1"/>
</dbReference>
<comment type="caution">
    <text evidence="13">The sequence shown here is derived from an EMBL/GenBank/DDBJ whole genome shotgun (WGS) entry which is preliminary data.</text>
</comment>
<dbReference type="PROSITE" id="PS00449">
    <property type="entry name" value="ATPASE_A"/>
    <property type="match status" value="1"/>
</dbReference>
<dbReference type="InterPro" id="IPR045082">
    <property type="entry name" value="ATP_syn_F0_a_bact/chloroplast"/>
</dbReference>
<gene>
    <name evidence="11" type="primary">atpB</name>
    <name evidence="13" type="ORF">G3570_07995</name>
</gene>
<evidence type="ECO:0000256" key="9">
    <source>
        <dbReference type="ARBA" id="ARBA00023136"/>
    </source>
</evidence>
<comment type="function">
    <text evidence="11 12">Key component of the proton channel; it plays a direct role in the translocation of protons across the membrane.</text>
</comment>
<accession>A0A6M1SUI3</accession>
<sequence length="231" mass="25639">MEFNIDDIIYWQEGFLKVNATLLNTWLVMLLLIVFSWVVTRKLTSGLNIRRGQALLESFVVLVLDQIREETHEEADKYLPFIGTLFLFIVVSNIIGVIPAIESPTASLSTAVALAICVFIAVPVFGISNRGFSGYLKHYIQPTPFMLPFNIIGELSRTLALAIRLFGNIMSGSLIIAILLSLSPLFFPVVMQAFGLLIGVIQAYVFAILALVYIASATRVQNLKQLEKQEG</sequence>
<evidence type="ECO:0000256" key="2">
    <source>
        <dbReference type="ARBA" id="ARBA00006810"/>
    </source>
</evidence>
<comment type="subcellular location">
    <subcellularLocation>
        <location evidence="11 12">Cell membrane</location>
        <topology evidence="11 12">Multi-pass membrane protein</topology>
    </subcellularLocation>
    <subcellularLocation>
        <location evidence="1">Membrane</location>
        <topology evidence="1">Multi-pass membrane protein</topology>
    </subcellularLocation>
</comment>
<name>A0A6M1SUI3_9BACT</name>
<dbReference type="InterPro" id="IPR023011">
    <property type="entry name" value="ATP_synth_F0_asu_AS"/>
</dbReference>
<dbReference type="InterPro" id="IPR035908">
    <property type="entry name" value="F0_ATP_A_sf"/>
</dbReference>
<keyword evidence="10 11" id="KW-0066">ATP synthesis</keyword>
<evidence type="ECO:0000256" key="8">
    <source>
        <dbReference type="ARBA" id="ARBA00023065"/>
    </source>
</evidence>
<dbReference type="PANTHER" id="PTHR42823">
    <property type="entry name" value="ATP SYNTHASE SUBUNIT A, CHLOROPLASTIC"/>
    <property type="match status" value="1"/>
</dbReference>
<dbReference type="Pfam" id="PF00119">
    <property type="entry name" value="ATP-synt_A"/>
    <property type="match status" value="1"/>
</dbReference>
<dbReference type="InterPro" id="IPR000568">
    <property type="entry name" value="ATP_synth_F0_asu"/>
</dbReference>
<dbReference type="Gene3D" id="1.20.120.220">
    <property type="entry name" value="ATP synthase, F0 complex, subunit A"/>
    <property type="match status" value="1"/>
</dbReference>
<dbReference type="PANTHER" id="PTHR42823:SF3">
    <property type="entry name" value="ATP SYNTHASE SUBUNIT A, CHLOROPLASTIC"/>
    <property type="match status" value="1"/>
</dbReference>
<feature type="transmembrane region" description="Helical" evidence="11">
    <location>
        <begin position="193"/>
        <end position="215"/>
    </location>
</feature>
<feature type="transmembrane region" description="Helical" evidence="11">
    <location>
        <begin position="78"/>
        <end position="101"/>
    </location>
</feature>
<evidence type="ECO:0000256" key="11">
    <source>
        <dbReference type="HAMAP-Rule" id="MF_01393"/>
    </source>
</evidence>
<dbReference type="InterPro" id="IPR017692">
    <property type="entry name" value="Alt_ATP_synth_F0_Asu"/>
</dbReference>
<evidence type="ECO:0000256" key="1">
    <source>
        <dbReference type="ARBA" id="ARBA00004141"/>
    </source>
</evidence>
<evidence type="ECO:0000256" key="6">
    <source>
        <dbReference type="ARBA" id="ARBA00022781"/>
    </source>
</evidence>
<keyword evidence="11" id="KW-1003">Cell membrane</keyword>
<feature type="transmembrane region" description="Helical" evidence="11">
    <location>
        <begin position="107"/>
        <end position="127"/>
    </location>
</feature>
<evidence type="ECO:0000313" key="14">
    <source>
        <dbReference type="Proteomes" id="UP000473278"/>
    </source>
</evidence>
<dbReference type="Proteomes" id="UP000473278">
    <property type="component" value="Unassembled WGS sequence"/>
</dbReference>
<keyword evidence="3 11" id="KW-0813">Transport</keyword>
<evidence type="ECO:0000256" key="3">
    <source>
        <dbReference type="ARBA" id="ARBA00022448"/>
    </source>
</evidence>
<dbReference type="GO" id="GO:0042777">
    <property type="term" value="P:proton motive force-driven plasma membrane ATP synthesis"/>
    <property type="evidence" value="ECO:0007669"/>
    <property type="project" value="TreeGrafter"/>
</dbReference>
<evidence type="ECO:0000313" key="13">
    <source>
        <dbReference type="EMBL" id="NGP76570.1"/>
    </source>
</evidence>
<dbReference type="AlphaFoldDB" id="A0A6M1SUI3"/>
<evidence type="ECO:0000256" key="10">
    <source>
        <dbReference type="ARBA" id="ARBA00023310"/>
    </source>
</evidence>
<proteinExistence type="inferred from homology"/>
<organism evidence="13 14">
    <name type="scientific">Halalkalibaculum roseum</name>
    <dbReference type="NCBI Taxonomy" id="2709311"/>
    <lineage>
        <taxon>Bacteria</taxon>
        <taxon>Pseudomonadati</taxon>
        <taxon>Balneolota</taxon>
        <taxon>Balneolia</taxon>
        <taxon>Balneolales</taxon>
        <taxon>Balneolaceae</taxon>
        <taxon>Halalkalibaculum</taxon>
    </lineage>
</organism>
<keyword evidence="14" id="KW-1185">Reference proteome</keyword>